<accession>A0ACC7MJJ7</accession>
<gene>
    <name evidence="1" type="ORF">QPK29_031835</name>
</gene>
<reference evidence="1" key="1">
    <citation type="submission" date="2024-11" db="EMBL/GenBank/DDBJ databases">
        <title>Description of Massilia orientalis sp. nov., isolated from rhizosphere soil of Ageratina adenophora.</title>
        <authorList>
            <person name="Wang Y."/>
        </authorList>
    </citation>
    <scope>NUCLEOTIDE SEQUENCE</scope>
    <source>
        <strain evidence="1">YIM B02787</strain>
    </source>
</reference>
<evidence type="ECO:0000313" key="1">
    <source>
        <dbReference type="EMBL" id="MFJ1472328.1"/>
    </source>
</evidence>
<dbReference type="EMBL" id="JASNRB020000042">
    <property type="protein sequence ID" value="MFJ1472328.1"/>
    <property type="molecule type" value="Genomic_DNA"/>
</dbReference>
<comment type="caution">
    <text evidence="1">The sequence shown here is derived from an EMBL/GenBank/DDBJ whole genome shotgun (WGS) entry which is preliminary data.</text>
</comment>
<name>A0ACC7MJJ7_9BURK</name>
<proteinExistence type="predicted"/>
<protein>
    <submittedName>
        <fullName evidence="1">Uncharacterized protein</fullName>
    </submittedName>
</protein>
<organism evidence="1 2">
    <name type="scientific">Massilia orientalis</name>
    <dbReference type="NCBI Taxonomy" id="3050128"/>
    <lineage>
        <taxon>Bacteria</taxon>
        <taxon>Pseudomonadati</taxon>
        <taxon>Pseudomonadota</taxon>
        <taxon>Betaproteobacteria</taxon>
        <taxon>Burkholderiales</taxon>
        <taxon>Oxalobacteraceae</taxon>
        <taxon>Telluria group</taxon>
        <taxon>Massilia</taxon>
    </lineage>
</organism>
<sequence length="216" mass="23357">MAKNKVTTAQVNKPAPSKLLMGLAAQASTRLEGSPMERTEVEHLPDGSIRFSLNLNDAPVPQRRYVADIATVEYNGLEVNFVFAQTKIFGHGIESALSIKINLNAFSDITRALHINAGAELEKALRMISLKKEELVPVTSEPAHSAKLIANVANYAVSGHETCIDFYHVNAYANAKLMTSDKVDVEAVVRVDLRTSLFVALSAAIGKIAERIAAGE</sequence>
<keyword evidence="2" id="KW-1185">Reference proteome</keyword>
<dbReference type="Proteomes" id="UP001168096">
    <property type="component" value="Unassembled WGS sequence"/>
</dbReference>
<evidence type="ECO:0000313" key="2">
    <source>
        <dbReference type="Proteomes" id="UP001168096"/>
    </source>
</evidence>